<evidence type="ECO:0008006" key="3">
    <source>
        <dbReference type="Google" id="ProtNLM"/>
    </source>
</evidence>
<accession>A0ABD0KNK8</accession>
<comment type="caution">
    <text evidence="1">The sequence shown here is derived from an EMBL/GenBank/DDBJ whole genome shotgun (WGS) entry which is preliminary data.</text>
</comment>
<proteinExistence type="predicted"/>
<sequence>MYGMKRLGAKLMCTVYYANSARACIDQHFCLVTDHIALQFCRAPFRPIDQGARLPHKRILHASLRLCGLSRQGTRAGKAISEAAAADY</sequence>
<name>A0ABD0KNK8_9CAEN</name>
<evidence type="ECO:0000313" key="2">
    <source>
        <dbReference type="Proteomes" id="UP001519460"/>
    </source>
</evidence>
<reference evidence="1 2" key="1">
    <citation type="journal article" date="2023" name="Sci. Data">
        <title>Genome assembly of the Korean intertidal mud-creeper Batillaria attramentaria.</title>
        <authorList>
            <person name="Patra A.K."/>
            <person name="Ho P.T."/>
            <person name="Jun S."/>
            <person name="Lee S.J."/>
            <person name="Kim Y."/>
            <person name="Won Y.J."/>
        </authorList>
    </citation>
    <scope>NUCLEOTIDE SEQUENCE [LARGE SCALE GENOMIC DNA]</scope>
    <source>
        <strain evidence="1">Wonlab-2016</strain>
    </source>
</reference>
<dbReference type="Proteomes" id="UP001519460">
    <property type="component" value="Unassembled WGS sequence"/>
</dbReference>
<evidence type="ECO:0000313" key="1">
    <source>
        <dbReference type="EMBL" id="KAK7488470.1"/>
    </source>
</evidence>
<dbReference type="AlphaFoldDB" id="A0ABD0KNK8"/>
<gene>
    <name evidence="1" type="ORF">BaRGS_00020255</name>
</gene>
<protein>
    <recommendedName>
        <fullName evidence="3">Reverse transcriptase RNase H-like domain-containing protein</fullName>
    </recommendedName>
</protein>
<dbReference type="EMBL" id="JACVVK020000150">
    <property type="protein sequence ID" value="KAK7488470.1"/>
    <property type="molecule type" value="Genomic_DNA"/>
</dbReference>
<organism evidence="1 2">
    <name type="scientific">Batillaria attramentaria</name>
    <dbReference type="NCBI Taxonomy" id="370345"/>
    <lineage>
        <taxon>Eukaryota</taxon>
        <taxon>Metazoa</taxon>
        <taxon>Spiralia</taxon>
        <taxon>Lophotrochozoa</taxon>
        <taxon>Mollusca</taxon>
        <taxon>Gastropoda</taxon>
        <taxon>Caenogastropoda</taxon>
        <taxon>Sorbeoconcha</taxon>
        <taxon>Cerithioidea</taxon>
        <taxon>Batillariidae</taxon>
        <taxon>Batillaria</taxon>
    </lineage>
</organism>
<keyword evidence="2" id="KW-1185">Reference proteome</keyword>